<dbReference type="EMBL" id="WBVY01000007">
    <property type="protein sequence ID" value="KAB2655171.1"/>
    <property type="molecule type" value="Genomic_DNA"/>
</dbReference>
<dbReference type="RefSeq" id="WP_151648466.1">
    <property type="nucleotide sequence ID" value="NZ_WBVY01000007.1"/>
</dbReference>
<reference evidence="2 3" key="1">
    <citation type="submission" date="2019-09" db="EMBL/GenBank/DDBJ databases">
        <title>Taxonomic organization of the family Brucellaceae based on a phylogenomic approach.</title>
        <authorList>
            <person name="Leclercq S."/>
            <person name="Cloeckaert A."/>
            <person name="Zygmunt M.S."/>
        </authorList>
    </citation>
    <scope>NUCLEOTIDE SEQUENCE [LARGE SCALE GENOMIC DNA]</scope>
    <source>
        <strain evidence="2 3">TA93</strain>
    </source>
</reference>
<comment type="caution">
    <text evidence="2">The sequence shown here is derived from an EMBL/GenBank/DDBJ whole genome shotgun (WGS) entry which is preliminary data.</text>
</comment>
<evidence type="ECO:0000313" key="2">
    <source>
        <dbReference type="EMBL" id="KAB2655171.1"/>
    </source>
</evidence>
<name>A0A7V7VQW5_9HYPH</name>
<gene>
    <name evidence="2" type="ORF">F9K94_21710</name>
</gene>
<feature type="signal peptide" evidence="1">
    <location>
        <begin position="1"/>
        <end position="23"/>
    </location>
</feature>
<protein>
    <submittedName>
        <fullName evidence="2">Uncharacterized protein</fullName>
    </submittedName>
</protein>
<keyword evidence="1" id="KW-0732">Signal</keyword>
<sequence>MMMFKKTVLAAGLLALLASSAYAEQKFYFRYVAGGKTINVSQPELPVEPEIPQPEKKGGLNISNGYLSHSDYNGNGIIDAGDHVSVQWTLRNTGMGEIRGIATAAIFNIEDRALGYISWSGASTSLSCANNLAPGASMTCSTSMVVTDGILPSNRSYACFTAQFSMSMPENVDEITGNSTIQEAIPLGSELLLELTGTPSVAGSPQYLFSESAIGISFQLQADSREPFLDYAVKVKIPELDDEINANCFYMNIPNNFTAMCNATLPINFLHKETIYEGLPDNYQLSYEIIQTKMAGFPTNKTIAEGALIEGPLRYGSKHPVFSSFSVTAPTTLDGDFEISAVIRNNSSDYLRGWEFDIDIGLDVKLKNICPDNVNFTPNQTVTCSMSMKLTQAQQNTIKSFFNSGNSTTLNYSVMLGKENGSESGVTTGPYGNFEISW</sequence>
<accession>A0A7V7VQW5</accession>
<dbReference type="AlphaFoldDB" id="A0A7V7VQW5"/>
<evidence type="ECO:0000256" key="1">
    <source>
        <dbReference type="SAM" id="SignalP"/>
    </source>
</evidence>
<feature type="chain" id="PRO_5031261230" evidence="1">
    <location>
        <begin position="24"/>
        <end position="438"/>
    </location>
</feature>
<organism evidence="2 3">
    <name type="scientific">Brucella tritici</name>
    <dbReference type="NCBI Taxonomy" id="94626"/>
    <lineage>
        <taxon>Bacteria</taxon>
        <taxon>Pseudomonadati</taxon>
        <taxon>Pseudomonadota</taxon>
        <taxon>Alphaproteobacteria</taxon>
        <taxon>Hyphomicrobiales</taxon>
        <taxon>Brucellaceae</taxon>
        <taxon>Brucella/Ochrobactrum group</taxon>
        <taxon>Brucella</taxon>
    </lineage>
</organism>
<dbReference type="Proteomes" id="UP000460650">
    <property type="component" value="Unassembled WGS sequence"/>
</dbReference>
<evidence type="ECO:0000313" key="3">
    <source>
        <dbReference type="Proteomes" id="UP000460650"/>
    </source>
</evidence>
<proteinExistence type="predicted"/>